<accession>A0ABV4KKI7</accession>
<comment type="caution">
    <text evidence="1">The sequence shown here is derived from an EMBL/GenBank/DDBJ whole genome shotgun (WGS) entry which is preliminary data.</text>
</comment>
<dbReference type="SUPFAM" id="SSF51338">
    <property type="entry name" value="Composite domain of metallo-dependent hydrolases"/>
    <property type="match status" value="1"/>
</dbReference>
<gene>
    <name evidence="1" type="ORF">ACED57_05410</name>
</gene>
<name>A0ABV4KKI7_9VIBR</name>
<protein>
    <submittedName>
        <fullName evidence="1">Uncharacterized protein</fullName>
    </submittedName>
</protein>
<dbReference type="Proteomes" id="UP001569175">
    <property type="component" value="Unassembled WGS sequence"/>
</dbReference>
<dbReference type="RefSeq" id="WP_017100407.1">
    <property type="nucleotide sequence ID" value="NC_011753.2"/>
</dbReference>
<organism evidence="1 2">
    <name type="scientific">Vibrio atlanticus</name>
    <dbReference type="NCBI Taxonomy" id="693153"/>
    <lineage>
        <taxon>Bacteria</taxon>
        <taxon>Pseudomonadati</taxon>
        <taxon>Pseudomonadota</taxon>
        <taxon>Gammaproteobacteria</taxon>
        <taxon>Vibrionales</taxon>
        <taxon>Vibrionaceae</taxon>
        <taxon>Vibrio</taxon>
    </lineage>
</organism>
<proteinExistence type="predicted"/>
<reference evidence="1 2" key="1">
    <citation type="submission" date="2024-06" db="EMBL/GenBank/DDBJ databases">
        <authorList>
            <person name="Steensen K."/>
            <person name="Seneca J."/>
            <person name="Bartlau N."/>
            <person name="Yu A.X."/>
            <person name="Polz M.F."/>
        </authorList>
    </citation>
    <scope>NUCLEOTIDE SEQUENCE [LARGE SCALE GENOMIC DNA]</scope>
    <source>
        <strain evidence="1 2">1F9</strain>
    </source>
</reference>
<sequence length="43" mass="4874">MKKLITNVNVFNGVDNNLIESVSVLIEDNLITQIREINFHSTS</sequence>
<evidence type="ECO:0000313" key="2">
    <source>
        <dbReference type="Proteomes" id="UP001569175"/>
    </source>
</evidence>
<dbReference type="InterPro" id="IPR011059">
    <property type="entry name" value="Metal-dep_hydrolase_composite"/>
</dbReference>
<keyword evidence="2" id="KW-1185">Reference proteome</keyword>
<dbReference type="EMBL" id="JBGOOL010000011">
    <property type="protein sequence ID" value="MEZ8052582.1"/>
    <property type="molecule type" value="Genomic_DNA"/>
</dbReference>
<evidence type="ECO:0000313" key="1">
    <source>
        <dbReference type="EMBL" id="MEZ8052582.1"/>
    </source>
</evidence>